<accession>A0A1V5T3D0</accession>
<evidence type="ECO:0008006" key="2">
    <source>
        <dbReference type="Google" id="ProtNLM"/>
    </source>
</evidence>
<evidence type="ECO:0000313" key="1">
    <source>
        <dbReference type="EMBL" id="OQA61270.1"/>
    </source>
</evidence>
<protein>
    <recommendedName>
        <fullName evidence="2">DUF1844 domain-containing protein</fullName>
    </recommendedName>
</protein>
<dbReference type="EMBL" id="MWBQ01000021">
    <property type="protein sequence ID" value="OQA61270.1"/>
    <property type="molecule type" value="Genomic_DNA"/>
</dbReference>
<dbReference type="AlphaFoldDB" id="A0A1V5T3D0"/>
<dbReference type="Pfam" id="PF08899">
    <property type="entry name" value="DUF1844"/>
    <property type="match status" value="1"/>
</dbReference>
<dbReference type="Proteomes" id="UP000485569">
    <property type="component" value="Unassembled WGS sequence"/>
</dbReference>
<gene>
    <name evidence="1" type="ORF">BWY41_00221</name>
</gene>
<proteinExistence type="predicted"/>
<reference evidence="1" key="1">
    <citation type="submission" date="2017-02" db="EMBL/GenBank/DDBJ databases">
        <title>Delving into the versatile metabolic prowess of the omnipresent phylum Bacteroidetes.</title>
        <authorList>
            <person name="Nobu M.K."/>
            <person name="Mei R."/>
            <person name="Narihiro T."/>
            <person name="Kuroda K."/>
            <person name="Liu W.-T."/>
        </authorList>
    </citation>
    <scope>NUCLEOTIDE SEQUENCE</scope>
    <source>
        <strain evidence="1">ADurb.Bin276</strain>
    </source>
</reference>
<sequence length="102" mass="12110">MNEKNQEKIPPQKITDLGYYFLNVIQAKAWQYLGLLVHPENGETLIDLKEARRAIDLFELIFENLKNDFPSSIKKEMEMHLTNLQLNYVEKVKKEEEQSEKK</sequence>
<organism evidence="1">
    <name type="scientific">Candidatus Atribacter allofermentans</name>
    <dbReference type="NCBI Taxonomy" id="1852833"/>
    <lineage>
        <taxon>Bacteria</taxon>
        <taxon>Pseudomonadati</taxon>
        <taxon>Atribacterota</taxon>
        <taxon>Atribacteria</taxon>
        <taxon>Atribacterales</taxon>
        <taxon>Atribacteraceae</taxon>
        <taxon>Atribacter</taxon>
    </lineage>
</organism>
<name>A0A1V5T3D0_9BACT</name>
<dbReference type="InterPro" id="IPR014995">
    <property type="entry name" value="DUF1844"/>
</dbReference>
<comment type="caution">
    <text evidence="1">The sequence shown here is derived from an EMBL/GenBank/DDBJ whole genome shotgun (WGS) entry which is preliminary data.</text>
</comment>